<evidence type="ECO:0000256" key="3">
    <source>
        <dbReference type="ARBA" id="ARBA00022801"/>
    </source>
</evidence>
<accession>A0A268NYH1</accession>
<comment type="subunit">
    <text evidence="6">Homodimer.</text>
</comment>
<dbReference type="CDD" id="cd10803">
    <property type="entry name" value="YdjC_EF3048_like"/>
    <property type="match status" value="1"/>
</dbReference>
<keyword evidence="2 6" id="KW-0479">Metal-binding</keyword>
<dbReference type="EC" id="3.5.1.-" evidence="6"/>
<dbReference type="RefSeq" id="WP_011245499.1">
    <property type="nucleotide sequence ID" value="NZ_BOQQ01000007.1"/>
</dbReference>
<dbReference type="NCBIfam" id="NF002559">
    <property type="entry name" value="PRK02134.1"/>
    <property type="match status" value="1"/>
</dbReference>
<dbReference type="HAMAP" id="MF_01246">
    <property type="entry name" value="COD"/>
    <property type="match status" value="1"/>
</dbReference>
<evidence type="ECO:0000256" key="4">
    <source>
        <dbReference type="ARBA" id="ARBA00022842"/>
    </source>
</evidence>
<dbReference type="SUPFAM" id="SSF88713">
    <property type="entry name" value="Glycoside hydrolase/deacetylase"/>
    <property type="match status" value="1"/>
</dbReference>
<evidence type="ECO:0000256" key="2">
    <source>
        <dbReference type="ARBA" id="ARBA00022723"/>
    </source>
</evidence>
<feature type="binding site" evidence="6">
    <location>
        <position position="59"/>
    </location>
    <ligand>
        <name>Mg(2+)</name>
        <dbReference type="ChEBI" id="CHEBI:18420"/>
    </ligand>
</feature>
<comment type="caution">
    <text evidence="7">The sequence shown here is derived from an EMBL/GenBank/DDBJ whole genome shotgun (WGS) entry which is preliminary data.</text>
</comment>
<name>A0A268NYH1_SHOCL</name>
<dbReference type="PANTHER" id="PTHR31609">
    <property type="entry name" value="YDJC DEACETYLASE FAMILY MEMBER"/>
    <property type="match status" value="1"/>
</dbReference>
<keyword evidence="3 6" id="KW-0378">Hydrolase</keyword>
<dbReference type="OMA" id="DHIDSHH"/>
<proteinExistence type="inferred from homology"/>
<dbReference type="GO" id="GO:0000272">
    <property type="term" value="P:polysaccharide catabolic process"/>
    <property type="evidence" value="ECO:0007669"/>
    <property type="project" value="InterPro"/>
</dbReference>
<protein>
    <recommendedName>
        <fullName evidence="6">Carbohydrate deacetylase</fullName>
        <ecNumber evidence="6">3.5.1.-</ecNumber>
    </recommendedName>
</protein>
<dbReference type="PANTHER" id="PTHR31609:SF1">
    <property type="entry name" value="CARBOHYDRATE DEACETYLASE"/>
    <property type="match status" value="1"/>
</dbReference>
<gene>
    <name evidence="7" type="ORF">CHH72_13025</name>
</gene>
<comment type="similarity">
    <text evidence="6">Belongs to the YdjC deacetylase family.</text>
</comment>
<dbReference type="GO" id="GO:0019213">
    <property type="term" value="F:deacetylase activity"/>
    <property type="evidence" value="ECO:0007669"/>
    <property type="project" value="TreeGrafter"/>
</dbReference>
<dbReference type="EMBL" id="NPCC01000015">
    <property type="protein sequence ID" value="PAE88557.1"/>
    <property type="molecule type" value="Genomic_DNA"/>
</dbReference>
<evidence type="ECO:0000256" key="1">
    <source>
        <dbReference type="ARBA" id="ARBA00001946"/>
    </source>
</evidence>
<dbReference type="InterPro" id="IPR022948">
    <property type="entry name" value="COD_ChbG_bac"/>
</dbReference>
<sequence>MKLIVNADDFGLSRGVNYGIVDAHELGIVTSTTMLTNMPATDHAFQLMDRYPDLQVGVHLTLTCGAPLTSDCPTLINQQGEFRLTSQFRQATDEINVEEVEKEWNAQIQQFYTRGITPSHLDSHHHIHTWEPVIPVIKHLAQTYDLPVRTGFKQAPGGLRFWSDLLDTNFYKEGVNEDYFAELSQQYKGYDGTIEVMCHPAYIDETLRTYSSYVDDRARELRVLTQVKQTVGHMLKKNKPTQT</sequence>
<comment type="cofactor">
    <cofactor evidence="1 6">
        <name>Mg(2+)</name>
        <dbReference type="ChEBI" id="CHEBI:18420"/>
    </cofactor>
</comment>
<dbReference type="Gene3D" id="3.20.20.370">
    <property type="entry name" value="Glycoside hydrolase/deacetylase"/>
    <property type="match status" value="1"/>
</dbReference>
<dbReference type="GO" id="GO:0046872">
    <property type="term" value="F:metal ion binding"/>
    <property type="evidence" value="ECO:0007669"/>
    <property type="project" value="UniProtKB-KW"/>
</dbReference>
<evidence type="ECO:0000256" key="5">
    <source>
        <dbReference type="ARBA" id="ARBA00023277"/>
    </source>
</evidence>
<comment type="function">
    <text evidence="6">Probably catalyzes the deacetylation of acetylated carbohydrates an important step in the degradation of oligosaccharides.</text>
</comment>
<dbReference type="Proteomes" id="UP000216207">
    <property type="component" value="Unassembled WGS sequence"/>
</dbReference>
<feature type="binding site" evidence="6">
    <location>
        <position position="124"/>
    </location>
    <ligand>
        <name>Mg(2+)</name>
        <dbReference type="ChEBI" id="CHEBI:18420"/>
    </ligand>
</feature>
<dbReference type="InterPro" id="IPR006879">
    <property type="entry name" value="YdjC-like"/>
</dbReference>
<dbReference type="Pfam" id="PF04794">
    <property type="entry name" value="YdjC"/>
    <property type="match status" value="1"/>
</dbReference>
<organism evidence="7 8">
    <name type="scientific">Shouchella clausii</name>
    <name type="common">Alkalihalobacillus clausii</name>
    <dbReference type="NCBI Taxonomy" id="79880"/>
    <lineage>
        <taxon>Bacteria</taxon>
        <taxon>Bacillati</taxon>
        <taxon>Bacillota</taxon>
        <taxon>Bacilli</taxon>
        <taxon>Bacillales</taxon>
        <taxon>Bacillaceae</taxon>
        <taxon>Shouchella</taxon>
    </lineage>
</organism>
<reference evidence="7 8" key="1">
    <citation type="submission" date="2017-07" db="EMBL/GenBank/DDBJ databases">
        <title>Isolation and whole genome analysis of endospore-forming bacteria from heroin.</title>
        <authorList>
            <person name="Kalinowski J."/>
            <person name="Ahrens B."/>
            <person name="Al-Dilaimi A."/>
            <person name="Winkler A."/>
            <person name="Wibberg D."/>
            <person name="Schleenbecker U."/>
            <person name="Ruckert C."/>
            <person name="Wolfel R."/>
            <person name="Grass G."/>
        </authorList>
    </citation>
    <scope>NUCLEOTIDE SEQUENCE [LARGE SCALE GENOMIC DNA]</scope>
    <source>
        <strain evidence="7 8">7539</strain>
    </source>
</reference>
<dbReference type="GO" id="GO:0016811">
    <property type="term" value="F:hydrolase activity, acting on carbon-nitrogen (but not peptide) bonds, in linear amides"/>
    <property type="evidence" value="ECO:0007669"/>
    <property type="project" value="UniProtKB-UniRule"/>
</dbReference>
<dbReference type="InterPro" id="IPR011330">
    <property type="entry name" value="Glyco_hydro/deAcase_b/a-brl"/>
</dbReference>
<evidence type="ECO:0000256" key="6">
    <source>
        <dbReference type="HAMAP-Rule" id="MF_01246"/>
    </source>
</evidence>
<evidence type="ECO:0000313" key="7">
    <source>
        <dbReference type="EMBL" id="PAE88557.1"/>
    </source>
</evidence>
<keyword evidence="4 6" id="KW-0460">Magnesium</keyword>
<dbReference type="AlphaFoldDB" id="A0A268NYH1"/>
<keyword evidence="5 6" id="KW-0119">Carbohydrate metabolism</keyword>
<evidence type="ECO:0000313" key="8">
    <source>
        <dbReference type="Proteomes" id="UP000216207"/>
    </source>
</evidence>